<gene>
    <name evidence="1" type="ORF">SAMN04488054_11233</name>
</gene>
<dbReference type="STRING" id="266892.SAMN04488054_11233"/>
<dbReference type="EMBL" id="FOTY01000012">
    <property type="protein sequence ID" value="SFM03465.1"/>
    <property type="molecule type" value="Genomic_DNA"/>
</dbReference>
<name>A0A1I4MK68_9BACI</name>
<evidence type="ECO:0000313" key="2">
    <source>
        <dbReference type="Proteomes" id="UP000199668"/>
    </source>
</evidence>
<reference evidence="1 2" key="1">
    <citation type="submission" date="2016-10" db="EMBL/GenBank/DDBJ databases">
        <authorList>
            <person name="de Groot N.N."/>
        </authorList>
    </citation>
    <scope>NUCLEOTIDE SEQUENCE [LARGE SCALE GENOMIC DNA]</scope>
    <source>
        <strain evidence="1 2">CGMCC 1.6134</strain>
    </source>
</reference>
<evidence type="ECO:0000313" key="1">
    <source>
        <dbReference type="EMBL" id="SFM03465.1"/>
    </source>
</evidence>
<dbReference type="InterPro" id="IPR018652">
    <property type="entry name" value="DUF2082_NA-bd_Znr"/>
</dbReference>
<sequence length="68" mass="7516">MEQQGCMKCGHEEAGTKEIAVSGTGFSRFFDVQNNRFIVVYCKNCGYSEMYNAQVSGTSKVLDFFLGG</sequence>
<dbReference type="RefSeq" id="WP_090926997.1">
    <property type="nucleotide sequence ID" value="NZ_FOTY01000012.1"/>
</dbReference>
<dbReference type="Proteomes" id="UP000199668">
    <property type="component" value="Unassembled WGS sequence"/>
</dbReference>
<dbReference type="Pfam" id="PF09855">
    <property type="entry name" value="Zn_ribbon_13"/>
    <property type="match status" value="1"/>
</dbReference>
<proteinExistence type="predicted"/>
<evidence type="ECO:0008006" key="3">
    <source>
        <dbReference type="Google" id="ProtNLM"/>
    </source>
</evidence>
<keyword evidence="2" id="KW-1185">Reference proteome</keyword>
<protein>
    <recommendedName>
        <fullName evidence="3">Nucleic-acid-binding protein containing Zn-ribbon domain</fullName>
    </recommendedName>
</protein>
<dbReference type="OrthoDB" id="6293663at2"/>
<dbReference type="AlphaFoldDB" id="A0A1I4MK68"/>
<accession>A0A1I4MK68</accession>
<organism evidence="1 2">
    <name type="scientific">Salibacterium qingdaonense</name>
    <dbReference type="NCBI Taxonomy" id="266892"/>
    <lineage>
        <taxon>Bacteria</taxon>
        <taxon>Bacillati</taxon>
        <taxon>Bacillota</taxon>
        <taxon>Bacilli</taxon>
        <taxon>Bacillales</taxon>
        <taxon>Bacillaceae</taxon>
    </lineage>
</organism>